<comment type="caution">
    <text evidence="4">The sequence shown here is derived from an EMBL/GenBank/DDBJ whole genome shotgun (WGS) entry which is preliminary data.</text>
</comment>
<evidence type="ECO:0000313" key="5">
    <source>
        <dbReference type="Proteomes" id="UP000593567"/>
    </source>
</evidence>
<dbReference type="EMBL" id="VXIV02001717">
    <property type="protein sequence ID" value="KAF6030310.1"/>
    <property type="molecule type" value="Genomic_DNA"/>
</dbReference>
<keyword evidence="2" id="KW-1133">Transmembrane helix</keyword>
<dbReference type="InterPro" id="IPR000008">
    <property type="entry name" value="C2_dom"/>
</dbReference>
<keyword evidence="2" id="KW-0812">Transmembrane</keyword>
<feature type="compositionally biased region" description="Polar residues" evidence="1">
    <location>
        <begin position="124"/>
        <end position="145"/>
    </location>
</feature>
<proteinExistence type="predicted"/>
<feature type="compositionally biased region" description="Polar residues" evidence="1">
    <location>
        <begin position="201"/>
        <end position="216"/>
    </location>
</feature>
<dbReference type="GO" id="GO:0005544">
    <property type="term" value="F:calcium-dependent phospholipid binding"/>
    <property type="evidence" value="ECO:0007669"/>
    <property type="project" value="TreeGrafter"/>
</dbReference>
<feature type="compositionally biased region" description="Low complexity" evidence="1">
    <location>
        <begin position="230"/>
        <end position="245"/>
    </location>
</feature>
<dbReference type="GO" id="GO:0001786">
    <property type="term" value="F:phosphatidylserine binding"/>
    <property type="evidence" value="ECO:0007669"/>
    <property type="project" value="TreeGrafter"/>
</dbReference>
<dbReference type="Pfam" id="PF00168">
    <property type="entry name" value="C2"/>
    <property type="match status" value="1"/>
</dbReference>
<dbReference type="Proteomes" id="UP000593567">
    <property type="component" value="Unassembled WGS sequence"/>
</dbReference>
<sequence length="563" mass="62957">MSEKAVLYGTVVGLGLLGVTLFAACIVCKICISSKKARHWSGLDKVISRRENSQHEDDPCDNKKHLSKESDLMLKMQKGEYVGYDTLERDISIPKLPDFSYYPTIGDQLPVVSPQKAERKEEATPSSSDSIGSHSERILTTSTESKSLEVTHDTPESTVDMNDLKSSVCNRHGQKTPINGYHRERSHSFHNSYTIYEESSDQSGTDSLPRSLTQIDNHSDSETRSHSSVDESASETSGSSSSTLLSQELASSQELLSQHLSGSSLGQVEYSLQYHRELGQLVLTILQAQHLDLPVDGSGKLPDTYIKAFSSSCHDLDPKKQTKVCKATANPTFKENFIFRITEKDFLSAFITLQIFSRNHYARQTLVGEIVVRLHPLCDADTYRTWSNILDYDHQPSRSCGEINVSLQYCALSEELSVHLTELKSLKLEYSPVYPKKALFLTVTHFSELNQPKLKKRTCSHLAAVGSKFLSLEGKSLQFTQIPLSVIKGSQLLIELCEEYPDKSHGTLGYAILGAGTTDTEYAHWLMLVTKATNTDQSSISMWHDLHIIPRKATRSRPQLYMH</sequence>
<dbReference type="OrthoDB" id="67700at2759"/>
<dbReference type="Gene3D" id="2.60.40.150">
    <property type="entry name" value="C2 domain"/>
    <property type="match status" value="2"/>
</dbReference>
<feature type="region of interest" description="Disordered" evidence="1">
    <location>
        <begin position="113"/>
        <end position="245"/>
    </location>
</feature>
<keyword evidence="5" id="KW-1185">Reference proteome</keyword>
<dbReference type="GO" id="GO:0000149">
    <property type="term" value="F:SNARE binding"/>
    <property type="evidence" value="ECO:0007669"/>
    <property type="project" value="TreeGrafter"/>
</dbReference>
<name>A0A7J7JV85_BUGNE</name>
<feature type="compositionally biased region" description="Polar residues" evidence="1">
    <location>
        <begin position="156"/>
        <end position="169"/>
    </location>
</feature>
<dbReference type="PROSITE" id="PS50004">
    <property type="entry name" value="C2"/>
    <property type="match status" value="1"/>
</dbReference>
<dbReference type="GO" id="GO:0005886">
    <property type="term" value="C:plasma membrane"/>
    <property type="evidence" value="ECO:0007669"/>
    <property type="project" value="TreeGrafter"/>
</dbReference>
<dbReference type="PANTHER" id="PTHR10024">
    <property type="entry name" value="SYNAPTOTAGMIN"/>
    <property type="match status" value="1"/>
</dbReference>
<dbReference type="InterPro" id="IPR035892">
    <property type="entry name" value="C2_domain_sf"/>
</dbReference>
<protein>
    <submittedName>
        <fullName evidence="4">Syt12</fullName>
    </submittedName>
</protein>
<feature type="transmembrane region" description="Helical" evidence="2">
    <location>
        <begin position="6"/>
        <end position="32"/>
    </location>
</feature>
<dbReference type="SUPFAM" id="SSF49562">
    <property type="entry name" value="C2 domain (Calcium/lipid-binding domain, CaLB)"/>
    <property type="match status" value="1"/>
</dbReference>
<evidence type="ECO:0000256" key="2">
    <source>
        <dbReference type="SAM" id="Phobius"/>
    </source>
</evidence>
<feature type="compositionally biased region" description="Basic and acidic residues" evidence="1">
    <location>
        <begin position="146"/>
        <end position="155"/>
    </location>
</feature>
<feature type="compositionally biased region" description="Basic and acidic residues" evidence="1">
    <location>
        <begin position="217"/>
        <end position="229"/>
    </location>
</feature>
<dbReference type="GO" id="GO:0098793">
    <property type="term" value="C:presynapse"/>
    <property type="evidence" value="ECO:0007669"/>
    <property type="project" value="GOC"/>
</dbReference>
<dbReference type="GO" id="GO:0005509">
    <property type="term" value="F:calcium ion binding"/>
    <property type="evidence" value="ECO:0007669"/>
    <property type="project" value="TreeGrafter"/>
</dbReference>
<reference evidence="4" key="1">
    <citation type="submission" date="2020-06" db="EMBL/GenBank/DDBJ databases">
        <title>Draft genome of Bugula neritina, a colonial animal packing powerful symbionts and potential medicines.</title>
        <authorList>
            <person name="Rayko M."/>
        </authorList>
    </citation>
    <scope>NUCLEOTIDE SEQUENCE [LARGE SCALE GENOMIC DNA]</scope>
    <source>
        <strain evidence="4">Kwan_BN1</strain>
    </source>
</reference>
<dbReference type="GO" id="GO:0070382">
    <property type="term" value="C:exocytic vesicle"/>
    <property type="evidence" value="ECO:0007669"/>
    <property type="project" value="TreeGrafter"/>
</dbReference>
<feature type="domain" description="C2" evidence="3">
    <location>
        <begin position="264"/>
        <end position="387"/>
    </location>
</feature>
<keyword evidence="2" id="KW-0472">Membrane</keyword>
<dbReference type="PANTHER" id="PTHR10024:SF227">
    <property type="entry name" value="SYNAPTOTAGMIN 1"/>
    <property type="match status" value="1"/>
</dbReference>
<dbReference type="GO" id="GO:0048791">
    <property type="term" value="P:calcium ion-regulated exocytosis of neurotransmitter"/>
    <property type="evidence" value="ECO:0007669"/>
    <property type="project" value="TreeGrafter"/>
</dbReference>
<gene>
    <name evidence="4" type="ORF">EB796_011390</name>
</gene>
<dbReference type="PROSITE" id="PS51257">
    <property type="entry name" value="PROKAR_LIPOPROTEIN"/>
    <property type="match status" value="1"/>
</dbReference>
<evidence type="ECO:0000259" key="3">
    <source>
        <dbReference type="PROSITE" id="PS50004"/>
    </source>
</evidence>
<dbReference type="AlphaFoldDB" id="A0A7J7JV85"/>
<evidence type="ECO:0000256" key="1">
    <source>
        <dbReference type="SAM" id="MobiDB-lite"/>
    </source>
</evidence>
<evidence type="ECO:0000313" key="4">
    <source>
        <dbReference type="EMBL" id="KAF6030310.1"/>
    </source>
</evidence>
<accession>A0A7J7JV85</accession>
<dbReference type="SMART" id="SM00239">
    <property type="entry name" value="C2"/>
    <property type="match status" value="1"/>
</dbReference>
<organism evidence="4 5">
    <name type="scientific">Bugula neritina</name>
    <name type="common">Brown bryozoan</name>
    <name type="synonym">Sertularia neritina</name>
    <dbReference type="NCBI Taxonomy" id="10212"/>
    <lineage>
        <taxon>Eukaryota</taxon>
        <taxon>Metazoa</taxon>
        <taxon>Spiralia</taxon>
        <taxon>Lophotrochozoa</taxon>
        <taxon>Bryozoa</taxon>
        <taxon>Gymnolaemata</taxon>
        <taxon>Cheilostomatida</taxon>
        <taxon>Flustrina</taxon>
        <taxon>Buguloidea</taxon>
        <taxon>Bugulidae</taxon>
        <taxon>Bugula</taxon>
    </lineage>
</organism>
<dbReference type="GO" id="GO:0048488">
    <property type="term" value="P:synaptic vesicle endocytosis"/>
    <property type="evidence" value="ECO:0007669"/>
    <property type="project" value="TreeGrafter"/>
</dbReference>
<dbReference type="GO" id="GO:0030276">
    <property type="term" value="F:clathrin binding"/>
    <property type="evidence" value="ECO:0007669"/>
    <property type="project" value="TreeGrafter"/>
</dbReference>